<organism evidence="1 2">
    <name type="scientific">Eubacterium barkeri</name>
    <name type="common">Clostridium barkeri</name>
    <dbReference type="NCBI Taxonomy" id="1528"/>
    <lineage>
        <taxon>Bacteria</taxon>
        <taxon>Bacillati</taxon>
        <taxon>Bacillota</taxon>
        <taxon>Clostridia</taxon>
        <taxon>Eubacteriales</taxon>
        <taxon>Eubacteriaceae</taxon>
        <taxon>Eubacterium</taxon>
    </lineage>
</organism>
<dbReference type="AlphaFoldDB" id="A0A1H3GUP7"/>
<name>A0A1H3GUP7_EUBBA</name>
<proteinExistence type="predicted"/>
<evidence type="ECO:0000313" key="1">
    <source>
        <dbReference type="EMBL" id="SDY07036.1"/>
    </source>
</evidence>
<accession>A0A1H3GUP7</accession>
<evidence type="ECO:0000313" key="2">
    <source>
        <dbReference type="Proteomes" id="UP000199652"/>
    </source>
</evidence>
<gene>
    <name evidence="1" type="ORF">SAMN04488579_11538</name>
</gene>
<keyword evidence="2" id="KW-1185">Reference proteome</keyword>
<sequence length="53" mass="6343">MNTPNDAYYSTMDSIITIIHRKLPKADQTPEYLERLLDDILLHFKYEAMQKEK</sequence>
<dbReference type="EMBL" id="FNOU01000015">
    <property type="protein sequence ID" value="SDY07036.1"/>
    <property type="molecule type" value="Genomic_DNA"/>
</dbReference>
<reference evidence="2" key="1">
    <citation type="submission" date="2016-10" db="EMBL/GenBank/DDBJ databases">
        <authorList>
            <person name="Varghese N."/>
            <person name="Submissions S."/>
        </authorList>
    </citation>
    <scope>NUCLEOTIDE SEQUENCE [LARGE SCALE GENOMIC DNA]</scope>
    <source>
        <strain evidence="2">VPI 5359</strain>
    </source>
</reference>
<dbReference type="RefSeq" id="WP_176770892.1">
    <property type="nucleotide sequence ID" value="NZ_FNOU01000015.1"/>
</dbReference>
<protein>
    <submittedName>
        <fullName evidence="1">Uncharacterized protein</fullName>
    </submittedName>
</protein>
<dbReference type="STRING" id="1528.SAMN04488579_11538"/>
<dbReference type="Proteomes" id="UP000199652">
    <property type="component" value="Unassembled WGS sequence"/>
</dbReference>